<evidence type="ECO:0000256" key="1">
    <source>
        <dbReference type="ARBA" id="ARBA00022729"/>
    </source>
</evidence>
<proteinExistence type="predicted"/>
<dbReference type="AlphaFoldDB" id="A0A8B2NUA0"/>
<gene>
    <name evidence="2" type="ORF">DLJ53_19400</name>
</gene>
<dbReference type="GO" id="GO:0055085">
    <property type="term" value="P:transmembrane transport"/>
    <property type="evidence" value="ECO:0007669"/>
    <property type="project" value="InterPro"/>
</dbReference>
<dbReference type="Pfam" id="PF03480">
    <property type="entry name" value="DctP"/>
    <property type="match status" value="1"/>
</dbReference>
<dbReference type="PANTHER" id="PTHR33376">
    <property type="match status" value="1"/>
</dbReference>
<dbReference type="EMBL" id="QHHQ01000004">
    <property type="protein sequence ID" value="RAH99909.1"/>
    <property type="molecule type" value="Genomic_DNA"/>
</dbReference>
<dbReference type="CDD" id="cd13603">
    <property type="entry name" value="PBP2_TRAP_Siap_TeaA_like"/>
    <property type="match status" value="1"/>
</dbReference>
<dbReference type="InterPro" id="IPR018389">
    <property type="entry name" value="DctP_fam"/>
</dbReference>
<comment type="caution">
    <text evidence="2">The sequence shown here is derived from an EMBL/GenBank/DDBJ whole genome shotgun (WGS) entry which is preliminary data.</text>
</comment>
<keyword evidence="1" id="KW-0732">Signal</keyword>
<dbReference type="Gene3D" id="3.40.190.170">
    <property type="entry name" value="Bacterial extracellular solute-binding protein, family 7"/>
    <property type="match status" value="1"/>
</dbReference>
<protein>
    <submittedName>
        <fullName evidence="2">C4-dicarboxylate ABC transporter substrate-binding protein</fullName>
    </submittedName>
</protein>
<organism evidence="2 3">
    <name type="scientific">Acuticoccus sediminis</name>
    <dbReference type="NCBI Taxonomy" id="2184697"/>
    <lineage>
        <taxon>Bacteria</taxon>
        <taxon>Pseudomonadati</taxon>
        <taxon>Pseudomonadota</taxon>
        <taxon>Alphaproteobacteria</taxon>
        <taxon>Hyphomicrobiales</taxon>
        <taxon>Amorphaceae</taxon>
        <taxon>Acuticoccus</taxon>
    </lineage>
</organism>
<evidence type="ECO:0000313" key="2">
    <source>
        <dbReference type="EMBL" id="RAH99909.1"/>
    </source>
</evidence>
<evidence type="ECO:0000313" key="3">
    <source>
        <dbReference type="Proteomes" id="UP000249590"/>
    </source>
</evidence>
<accession>A0A8B2NUA0</accession>
<name>A0A8B2NUA0_9HYPH</name>
<sequence>MPLLTSRTSQERGYDMRPIARGFAFGIAAALSVLSALAPASAQEVTLRMATQMPSDSVEGRVHERFAELVKEYSNGEVEIALYPNDQLGKLDSVLEQLQMGTVHIFAEGAGFMKKWSPDMNWLAAPFLFKSREDWVAFMKSDTVRGWFAEAEKAAGVITLGTSTEILRGPYRVLVTTRPVDTLDDLSGLRLRLFSNKTQVDAWTYLGASVKVIPWTEVYSSMQSGLVEGTTSPISLVRSMRFNEVAPYVRRTDEYFQSVAYMVNARAWNGMTEAQQQAVTKAYMDVASYADELINTEGDEMVAALEAEGAHFAVLDTAPFVERMASFYENLQDAGELPEGFLAAVNASRTN</sequence>
<reference evidence="2 3" key="1">
    <citation type="submission" date="2018-05" db="EMBL/GenBank/DDBJ databases">
        <title>Acuticoccus sediminis sp. nov., isolated from deep-sea sediment of Indian Ocean.</title>
        <authorList>
            <person name="Liu X."/>
            <person name="Lai Q."/>
            <person name="Du Y."/>
            <person name="Sun F."/>
            <person name="Zhang X."/>
            <person name="Wang S."/>
            <person name="Shao Z."/>
        </authorList>
    </citation>
    <scope>NUCLEOTIDE SEQUENCE [LARGE SCALE GENOMIC DNA]</scope>
    <source>
        <strain evidence="2 3">PTG4-2</strain>
    </source>
</reference>
<dbReference type="NCBIfam" id="NF037995">
    <property type="entry name" value="TRAP_S1"/>
    <property type="match status" value="1"/>
</dbReference>
<dbReference type="PANTHER" id="PTHR33376:SF4">
    <property type="entry name" value="SIALIC ACID-BINDING PERIPLASMIC PROTEIN SIAP"/>
    <property type="match status" value="1"/>
</dbReference>
<keyword evidence="3" id="KW-1185">Reference proteome</keyword>
<dbReference type="Proteomes" id="UP000249590">
    <property type="component" value="Unassembled WGS sequence"/>
</dbReference>
<dbReference type="InterPro" id="IPR038404">
    <property type="entry name" value="TRAP_DctP_sf"/>
</dbReference>